<protein>
    <recommendedName>
        <fullName evidence="2">SUZ domain-containing protein</fullName>
    </recommendedName>
</protein>
<feature type="region of interest" description="Disordered" evidence="1">
    <location>
        <begin position="400"/>
        <end position="421"/>
    </location>
</feature>
<feature type="region of interest" description="Disordered" evidence="1">
    <location>
        <begin position="871"/>
        <end position="899"/>
    </location>
</feature>
<evidence type="ECO:0000259" key="2">
    <source>
        <dbReference type="PROSITE" id="PS51673"/>
    </source>
</evidence>
<evidence type="ECO:0000256" key="1">
    <source>
        <dbReference type="SAM" id="MobiDB-lite"/>
    </source>
</evidence>
<keyword evidence="4" id="KW-1185">Reference proteome</keyword>
<evidence type="ECO:0000313" key="4">
    <source>
        <dbReference type="Proteomes" id="UP000308199"/>
    </source>
</evidence>
<feature type="region of interest" description="Disordered" evidence="1">
    <location>
        <begin position="440"/>
        <end position="484"/>
    </location>
</feature>
<feature type="region of interest" description="Disordered" evidence="1">
    <location>
        <begin position="600"/>
        <end position="776"/>
    </location>
</feature>
<feature type="compositionally biased region" description="Low complexity" evidence="1">
    <location>
        <begin position="21"/>
        <end position="32"/>
    </location>
</feature>
<dbReference type="PANTHER" id="PTHR15672">
    <property type="entry name" value="CAMP-REGULATED PHOSPHOPROTEIN 21 RELATED R3H DOMAIN CONTAINING PROTEIN"/>
    <property type="match status" value="1"/>
</dbReference>
<dbReference type="AlphaFoldDB" id="A0A4S4L6Z0"/>
<feature type="region of interest" description="Disordered" evidence="1">
    <location>
        <begin position="800"/>
        <end position="835"/>
    </location>
</feature>
<comment type="caution">
    <text evidence="3">The sequence shown here is derived from an EMBL/GenBank/DDBJ whole genome shotgun (WGS) entry which is preliminary data.</text>
</comment>
<sequence length="915" mass="96811">MSREEFDFCTSPDQGTPPDSAMPSSSRASSSSNLDENGVNDGLSDRLADFPLHSSSPSQTIPVRSTSDAQPQAESGADSSGSLTPDVDLQILEALKSKDRLFVLKLGEQMEALIREQQLSFEHEPTVRDKSSIRDMAVLITMESKIPTRRISELVPAEHTPHPTFKIMRRSDQDRRRQKSSISRPDSIAGEDGELSDPGPSETGSMGSRSTTSRKRMTIAEREAAYQEARSRIFMNFEEKEKAKERDTSASSSTFSLISASGSGSQSGGAGGSSISDIDDNASTAPTESEWSAPVTDLGRGGDSGMSSGGSTRSYRSASSPFNGGSGRASGTASPAITYPSLYDSSAHAVAYEPPGYMTPPGGYMASPYPFYAYPPHNAGQIPPGPYLAPYPYYHPPYPYGPPHQHPHSSSDPASPVAGPIDGYSHHAAVSYMGPGPYGWMPPPSTPQRHHPPPEGHPPPGSHQVHTPPMQGAPHMPYSPHQYQCMTSPGPLPYNGYPSYFQPPPQSHVPIIHPNSQPIYPIELPPTNGHGPDQDATSRVSSGNGSPSPTLSRHGNSSGNSNGQHYMGGNTNKRGAPPTRGVWSYGPGIGVHTNAPGSGIPFGSGISGNGGGETVGPRLSSAMRRTSGASSGSSGNRTPGEETASTASSSASSSSSRRTYMSVSKHPLPARPDWAAGLKAQPTLHPPTRTRHESNNSRNMSPARPHHQTNHHQSQQSTPQQLEPIFLQATDFPPLSSISNPSTDKRPSVGGAWSNPSPAARAILSPSTGHTNQAQGNAYGTALFNHSMVNGPGVPNRLEDDERGFERPPPKTSAELFNPKGGVNRMSQGQTPTSSLEKIEYEKTENERARGEIIASAILVDKVASLKLQDRPGCNENEDMQAVDGKPFDSSGVSPNIVKSGPGDAIAAVVSAGGS</sequence>
<feature type="region of interest" description="Disordered" evidence="1">
    <location>
        <begin position="1"/>
        <end position="84"/>
    </location>
</feature>
<feature type="compositionally biased region" description="Low complexity" evidence="1">
    <location>
        <begin position="273"/>
        <end position="285"/>
    </location>
</feature>
<feature type="compositionally biased region" description="Gly residues" evidence="1">
    <location>
        <begin position="600"/>
        <end position="614"/>
    </location>
</feature>
<dbReference type="EMBL" id="SGPK01000264">
    <property type="protein sequence ID" value="THH05400.1"/>
    <property type="molecule type" value="Genomic_DNA"/>
</dbReference>
<feature type="compositionally biased region" description="Low complexity" evidence="1">
    <location>
        <begin position="249"/>
        <end position="264"/>
    </location>
</feature>
<reference evidence="3 4" key="1">
    <citation type="submission" date="2019-02" db="EMBL/GenBank/DDBJ databases">
        <title>Genome sequencing of the rare red list fungi Phellinidium pouzarii.</title>
        <authorList>
            <person name="Buettner E."/>
            <person name="Kellner H."/>
        </authorList>
    </citation>
    <scope>NUCLEOTIDE SEQUENCE [LARGE SCALE GENOMIC DNA]</scope>
    <source>
        <strain evidence="3 4">DSM 108285</strain>
    </source>
</reference>
<feature type="compositionally biased region" description="Basic and acidic residues" evidence="1">
    <location>
        <begin position="800"/>
        <end position="809"/>
    </location>
</feature>
<dbReference type="OrthoDB" id="278430at2759"/>
<dbReference type="Proteomes" id="UP000308199">
    <property type="component" value="Unassembled WGS sequence"/>
</dbReference>
<feature type="compositionally biased region" description="Low complexity" evidence="1">
    <location>
        <begin position="711"/>
        <end position="721"/>
    </location>
</feature>
<feature type="compositionally biased region" description="Low complexity" evidence="1">
    <location>
        <begin position="620"/>
        <end position="659"/>
    </location>
</feature>
<organism evidence="3 4">
    <name type="scientific">Phellinidium pouzarii</name>
    <dbReference type="NCBI Taxonomy" id="167371"/>
    <lineage>
        <taxon>Eukaryota</taxon>
        <taxon>Fungi</taxon>
        <taxon>Dikarya</taxon>
        <taxon>Basidiomycota</taxon>
        <taxon>Agaricomycotina</taxon>
        <taxon>Agaricomycetes</taxon>
        <taxon>Hymenochaetales</taxon>
        <taxon>Hymenochaetaceae</taxon>
        <taxon>Phellinidium</taxon>
    </lineage>
</organism>
<feature type="compositionally biased region" description="Polar residues" evidence="1">
    <location>
        <begin position="53"/>
        <end position="83"/>
    </location>
</feature>
<dbReference type="InterPro" id="IPR051937">
    <property type="entry name" value="R3H_domain_containing"/>
</dbReference>
<gene>
    <name evidence="3" type="ORF">EW145_g4822</name>
</gene>
<evidence type="ECO:0000313" key="3">
    <source>
        <dbReference type="EMBL" id="THH05400.1"/>
    </source>
</evidence>
<dbReference type="PROSITE" id="PS51673">
    <property type="entry name" value="SUZ"/>
    <property type="match status" value="1"/>
</dbReference>
<feature type="compositionally biased region" description="Polar residues" evidence="1">
    <location>
        <begin position="535"/>
        <end position="554"/>
    </location>
</feature>
<feature type="compositionally biased region" description="Gly residues" evidence="1">
    <location>
        <begin position="299"/>
        <end position="308"/>
    </location>
</feature>
<feature type="region of interest" description="Disordered" evidence="1">
    <location>
        <begin position="497"/>
        <end position="584"/>
    </location>
</feature>
<dbReference type="PANTHER" id="PTHR15672:SF8">
    <property type="entry name" value="PROTEIN ENCORE"/>
    <property type="match status" value="1"/>
</dbReference>
<dbReference type="Pfam" id="PF12752">
    <property type="entry name" value="SUZ"/>
    <property type="match status" value="1"/>
</dbReference>
<dbReference type="InterPro" id="IPR024771">
    <property type="entry name" value="SUZ"/>
</dbReference>
<proteinExistence type="predicted"/>
<feature type="region of interest" description="Disordered" evidence="1">
    <location>
        <begin position="151"/>
        <end position="217"/>
    </location>
</feature>
<feature type="compositionally biased region" description="Polar residues" evidence="1">
    <location>
        <begin position="765"/>
        <end position="776"/>
    </location>
</feature>
<feature type="compositionally biased region" description="Low complexity" evidence="1">
    <location>
        <begin position="309"/>
        <end position="320"/>
    </location>
</feature>
<feature type="region of interest" description="Disordered" evidence="1">
    <location>
        <begin position="240"/>
        <end position="333"/>
    </location>
</feature>
<feature type="compositionally biased region" description="Polar residues" evidence="1">
    <location>
        <begin position="825"/>
        <end position="835"/>
    </location>
</feature>
<name>A0A4S4L6Z0_9AGAM</name>
<accession>A0A4S4L6Z0</accession>
<feature type="domain" description="SUZ" evidence="2">
    <location>
        <begin position="145"/>
        <end position="238"/>
    </location>
</feature>